<gene>
    <name evidence="2" type="ORF">D3P06_07205</name>
</gene>
<dbReference type="PROSITE" id="PS51186">
    <property type="entry name" value="GNAT"/>
    <property type="match status" value="1"/>
</dbReference>
<evidence type="ECO:0000313" key="2">
    <source>
        <dbReference type="EMBL" id="RJL05360.1"/>
    </source>
</evidence>
<dbReference type="OrthoDB" id="9797178at2"/>
<proteinExistence type="predicted"/>
<dbReference type="InterPro" id="IPR011008">
    <property type="entry name" value="Dimeric_a/b-barrel"/>
</dbReference>
<name>A0A418ZXV8_9RHOB</name>
<evidence type="ECO:0000313" key="3">
    <source>
        <dbReference type="Proteomes" id="UP000285530"/>
    </source>
</evidence>
<feature type="domain" description="N-acetyltransferase" evidence="1">
    <location>
        <begin position="118"/>
        <end position="253"/>
    </location>
</feature>
<dbReference type="Pfam" id="PF13508">
    <property type="entry name" value="Acetyltransf_7"/>
    <property type="match status" value="1"/>
</dbReference>
<dbReference type="Gene3D" id="3.30.70.100">
    <property type="match status" value="1"/>
</dbReference>
<dbReference type="CDD" id="cd04301">
    <property type="entry name" value="NAT_SF"/>
    <property type="match status" value="1"/>
</dbReference>
<dbReference type="Proteomes" id="UP000285530">
    <property type="component" value="Unassembled WGS sequence"/>
</dbReference>
<evidence type="ECO:0000259" key="1">
    <source>
        <dbReference type="PROSITE" id="PS51186"/>
    </source>
</evidence>
<dbReference type="InterPro" id="IPR000182">
    <property type="entry name" value="GNAT_dom"/>
</dbReference>
<dbReference type="InterPro" id="IPR007138">
    <property type="entry name" value="ABM_dom"/>
</dbReference>
<dbReference type="EMBL" id="QZEV01000025">
    <property type="protein sequence ID" value="RJL05360.1"/>
    <property type="molecule type" value="Genomic_DNA"/>
</dbReference>
<dbReference type="GO" id="GO:0016747">
    <property type="term" value="F:acyltransferase activity, transferring groups other than amino-acyl groups"/>
    <property type="evidence" value="ECO:0007669"/>
    <property type="project" value="InterPro"/>
</dbReference>
<comment type="caution">
    <text evidence="2">The sequence shown here is derived from an EMBL/GenBank/DDBJ whole genome shotgun (WGS) entry which is preliminary data.</text>
</comment>
<keyword evidence="3" id="KW-1185">Reference proteome</keyword>
<reference evidence="2 3" key="1">
    <citation type="submission" date="2018-09" db="EMBL/GenBank/DDBJ databases">
        <title>Paracoccus onubensis nov. sp. a moderate halophilic bacterium isolated from Gruta de las Maravillas (Aracena, Spain).</title>
        <authorList>
            <person name="Jurado V."/>
            <person name="Gutierrez-Patricio S."/>
            <person name="Gonzalez-Pimentel J.L."/>
            <person name="Laiz L."/>
            <person name="Saiz-Jimenez C."/>
        </authorList>
    </citation>
    <scope>NUCLEOTIDE SEQUENCE [LARGE SCALE GENOMIC DNA]</scope>
    <source>
        <strain evidence="2 3">DSM 19484</strain>
    </source>
</reference>
<sequence>MDCACGHHHDGAARDLTGRDLGLMPAPVALHGRLICRDMGQMATALSLLPDHVAASRAEPGCLHFQIDQSDDPMVWTLSELFADDAAFAAHQARSADSPWGRDSRDMGRDFHRYAAPLRLRPEARADLPGLDALLRAAFGGNAEAQLLRDLRQAGDLAASLVAHADGVPVGHAALSPLAAERPALALAPVAVHPALQGRGIGSALVRAALQAAGDHAVVVLGDPAFYARFGFRPADLASPWPGLMIRGDLPAGSAVAHAPAFAGA</sequence>
<dbReference type="Gene3D" id="3.40.630.30">
    <property type="match status" value="1"/>
</dbReference>
<dbReference type="Pfam" id="PF03992">
    <property type="entry name" value="ABM"/>
    <property type="match status" value="1"/>
</dbReference>
<accession>A0A418ZXV8</accession>
<dbReference type="SUPFAM" id="SSF54909">
    <property type="entry name" value="Dimeric alpha+beta barrel"/>
    <property type="match status" value="1"/>
</dbReference>
<keyword evidence="2" id="KW-0808">Transferase</keyword>
<organism evidence="2 3">
    <name type="scientific">Paracoccus aestuarii</name>
    <dbReference type="NCBI Taxonomy" id="453842"/>
    <lineage>
        <taxon>Bacteria</taxon>
        <taxon>Pseudomonadati</taxon>
        <taxon>Pseudomonadota</taxon>
        <taxon>Alphaproteobacteria</taxon>
        <taxon>Rhodobacterales</taxon>
        <taxon>Paracoccaceae</taxon>
        <taxon>Paracoccus</taxon>
    </lineage>
</organism>
<dbReference type="SUPFAM" id="SSF55729">
    <property type="entry name" value="Acyl-CoA N-acyltransferases (Nat)"/>
    <property type="match status" value="1"/>
</dbReference>
<dbReference type="InterPro" id="IPR016181">
    <property type="entry name" value="Acyl_CoA_acyltransferase"/>
</dbReference>
<dbReference type="AlphaFoldDB" id="A0A418ZXV8"/>
<protein>
    <submittedName>
        <fullName evidence="2">GNAT family N-acetyltransferase</fullName>
    </submittedName>
</protein>
<dbReference type="RefSeq" id="WP_119885922.1">
    <property type="nucleotide sequence ID" value="NZ_CP067169.1"/>
</dbReference>